<keyword evidence="3" id="KW-1185">Reference proteome</keyword>
<keyword evidence="1" id="KW-1133">Transmembrane helix</keyword>
<evidence type="ECO:0000256" key="1">
    <source>
        <dbReference type="SAM" id="Phobius"/>
    </source>
</evidence>
<dbReference type="EMBL" id="FQUU01000009">
    <property type="protein sequence ID" value="SHF36214.1"/>
    <property type="molecule type" value="Genomic_DNA"/>
</dbReference>
<evidence type="ECO:0000313" key="3">
    <source>
        <dbReference type="Proteomes" id="UP000184048"/>
    </source>
</evidence>
<keyword evidence="1" id="KW-0472">Membrane</keyword>
<keyword evidence="1" id="KW-0812">Transmembrane</keyword>
<feature type="transmembrane region" description="Helical" evidence="1">
    <location>
        <begin position="67"/>
        <end position="91"/>
    </location>
</feature>
<feature type="transmembrane region" description="Helical" evidence="1">
    <location>
        <begin position="37"/>
        <end position="55"/>
    </location>
</feature>
<evidence type="ECO:0000313" key="2">
    <source>
        <dbReference type="EMBL" id="SHF36214.1"/>
    </source>
</evidence>
<sequence>MKTSIRIILSLFVFAASLLFCILVISSLVPQLRENRLLSISISILIALAISLLAWKKMSINTDRLEIHMLAWGIIIGSIGLIAGFVGPIIFNWGGNQGPLLGILYTGPLGFIIGLISGAIYWKFYRTQKLAKS</sequence>
<dbReference type="RefSeq" id="WP_072835597.1">
    <property type="nucleotide sequence ID" value="NZ_FQUU01000009.1"/>
</dbReference>
<reference evidence="2 3" key="1">
    <citation type="submission" date="2016-11" db="EMBL/GenBank/DDBJ databases">
        <authorList>
            <person name="Jaros S."/>
            <person name="Januszkiewicz K."/>
            <person name="Wedrychowicz H."/>
        </authorList>
    </citation>
    <scope>NUCLEOTIDE SEQUENCE [LARGE SCALE GENOMIC DNA]</scope>
    <source>
        <strain evidence="2 3">DSM 18119</strain>
    </source>
</reference>
<name>A0A1M5B128_9BACT</name>
<feature type="transmembrane region" description="Helical" evidence="1">
    <location>
        <begin position="7"/>
        <end position="25"/>
    </location>
</feature>
<organism evidence="2 3">
    <name type="scientific">Flavisolibacter ginsengisoli DSM 18119</name>
    <dbReference type="NCBI Taxonomy" id="1121884"/>
    <lineage>
        <taxon>Bacteria</taxon>
        <taxon>Pseudomonadati</taxon>
        <taxon>Bacteroidota</taxon>
        <taxon>Chitinophagia</taxon>
        <taxon>Chitinophagales</taxon>
        <taxon>Chitinophagaceae</taxon>
        <taxon>Flavisolibacter</taxon>
    </lineage>
</organism>
<dbReference type="OrthoDB" id="8095028at2"/>
<dbReference type="Proteomes" id="UP000184048">
    <property type="component" value="Unassembled WGS sequence"/>
</dbReference>
<feature type="transmembrane region" description="Helical" evidence="1">
    <location>
        <begin position="103"/>
        <end position="122"/>
    </location>
</feature>
<proteinExistence type="predicted"/>
<dbReference type="AlphaFoldDB" id="A0A1M5B128"/>
<gene>
    <name evidence="2" type="ORF">SAMN02745131_02441</name>
</gene>
<protein>
    <submittedName>
        <fullName evidence="2">Uncharacterized protein</fullName>
    </submittedName>
</protein>
<accession>A0A1M5B128</accession>